<dbReference type="Proteomes" id="UP000030758">
    <property type="component" value="Unassembled WGS sequence"/>
</dbReference>
<dbReference type="InterPro" id="IPR041591">
    <property type="entry name" value="OCRE"/>
</dbReference>
<dbReference type="Pfam" id="PF17780">
    <property type="entry name" value="OCRE"/>
    <property type="match status" value="1"/>
</dbReference>
<keyword evidence="7" id="KW-0539">Nucleus</keyword>
<feature type="compositionally biased region" description="Basic and acidic residues" evidence="10">
    <location>
        <begin position="511"/>
        <end position="529"/>
    </location>
</feature>
<keyword evidence="3" id="KW-0677">Repeat</keyword>
<sequence>MGSDYRRKDSSRHNECDSTYYSEDSWEECDDKFGSSHDKRNSERSRYWRDYERSSESRKHNSPRPRRRSRSRSRDRDDLVFRSKRFRHDDDYPTESSRHRHRQEVEPSQTIIVKGLAPKYDDGTVWSAITEQGFQPKDVRILKRRDTGVSRGFGFIEFADVDEATRWLKRTQGYLVIDNHRVAEMEYSANRSSHGSASFSGNMQRGGDWICGKCSTNNFKKRDYCFKCGVRREDSDSVCGDGFSEIGVLPSDTLLFRNLPYQIDEAKILSTLMQSCSVDVCQIYIARNPETGLSRGYAYVQLNSVTDAAQLLTNLTAVTKLIIDGREVFQFGDSSQNFFVGQSFASSVNQQADCANAAAAVAQSAIKKAQVMRKVVAEQSETQYSELSGQHDDSSQAVTGPASSFVKSTTEGGSAEQTPTSFISLGTVTTPYGELQRYPMPDISTYRYDQSSGYYYDSTTGFYYDAKTSYYYNPLSQQFVYWEPSYQTYLPAPTQLQQQNQTQSLAGGRGGETEEKPKKQPKDKQHDKVKIAKKIQKDMEKWARQLNQRKEGISTRHVQRQQATVQEQSPSTSGSADAAFVVLGRSGVGPDISASSLVEQQDSDEERPKTSETAISSLEEQLVDWEKLTCLLCRRQFQSKDILLKHQQFSELHKVRLFAPTKGEPMREIIGNLKTPKFVFKNLQRKQGETADNSVASAMGSSYSGRYRDRAKERREKFGLDDQIEPNALKEKFLVESVSEEPVSSPMQMDNKGAKLMRSMGWQEGQGLGRQNQGITDPITAERRIAGVGLGASGAVRSSLVGASYKEHVKAALRQKFETM</sequence>
<evidence type="ECO:0000256" key="9">
    <source>
        <dbReference type="PROSITE-ProRule" id="PRU00322"/>
    </source>
</evidence>
<name>A0A085NGE6_9BILA</name>
<dbReference type="PANTHER" id="PTHR13948:SF3">
    <property type="entry name" value="FI21118P1"/>
    <property type="match status" value="1"/>
</dbReference>
<feature type="region of interest" description="Disordered" evidence="10">
    <location>
        <begin position="592"/>
        <end position="613"/>
    </location>
</feature>
<dbReference type="InterPro" id="IPR000467">
    <property type="entry name" value="G_patch_dom"/>
</dbReference>
<dbReference type="GO" id="GO:0005634">
    <property type="term" value="C:nucleus"/>
    <property type="evidence" value="ECO:0007669"/>
    <property type="project" value="UniProtKB-SubCell"/>
</dbReference>
<comment type="subcellular location">
    <subcellularLocation>
        <location evidence="1">Nucleus</location>
    </subcellularLocation>
</comment>
<dbReference type="InterPro" id="IPR000504">
    <property type="entry name" value="RRM_dom"/>
</dbReference>
<feature type="compositionally biased region" description="Basic residues" evidence="10">
    <location>
        <begin position="60"/>
        <end position="71"/>
    </location>
</feature>
<feature type="compositionally biased region" description="Polar residues" evidence="10">
    <location>
        <begin position="560"/>
        <end position="575"/>
    </location>
</feature>
<dbReference type="SUPFAM" id="SSF54928">
    <property type="entry name" value="RNA-binding domain, RBD"/>
    <property type="match status" value="1"/>
</dbReference>
<evidence type="ECO:0000313" key="14">
    <source>
        <dbReference type="EMBL" id="KFD68542.1"/>
    </source>
</evidence>
<feature type="compositionally biased region" description="Basic and acidic residues" evidence="10">
    <location>
        <begin position="31"/>
        <end position="59"/>
    </location>
</feature>
<dbReference type="PROSITE" id="PS50199">
    <property type="entry name" value="ZF_RANBP2_2"/>
    <property type="match status" value="1"/>
</dbReference>
<feature type="region of interest" description="Disordered" evidence="10">
    <location>
        <begin position="498"/>
        <end position="529"/>
    </location>
</feature>
<feature type="domain" description="RRM" evidence="11">
    <location>
        <begin position="252"/>
        <end position="345"/>
    </location>
</feature>
<keyword evidence="5" id="KW-0862">Zinc</keyword>
<dbReference type="CDD" id="cd16162">
    <property type="entry name" value="OCRE_RBM5_like"/>
    <property type="match status" value="1"/>
</dbReference>
<feature type="domain" description="G-patch" evidence="12">
    <location>
        <begin position="749"/>
        <end position="795"/>
    </location>
</feature>
<keyword evidence="2" id="KW-0479">Metal-binding</keyword>
<reference evidence="14" key="1">
    <citation type="journal article" date="2014" name="Nat. Genet.">
        <title>Genome and transcriptome of the porcine whipworm Trichuris suis.</title>
        <authorList>
            <person name="Jex A.R."/>
            <person name="Nejsum P."/>
            <person name="Schwarz E.M."/>
            <person name="Hu L."/>
            <person name="Young N.D."/>
            <person name="Hall R.S."/>
            <person name="Korhonen P.K."/>
            <person name="Liao S."/>
            <person name="Thamsborg S."/>
            <person name="Xia J."/>
            <person name="Xu P."/>
            <person name="Wang S."/>
            <person name="Scheerlinck J.P."/>
            <person name="Hofmann A."/>
            <person name="Sternberg P.W."/>
            <person name="Wang J."/>
            <person name="Gasser R.B."/>
        </authorList>
    </citation>
    <scope>NUCLEOTIDE SEQUENCE [LARGE SCALE GENOMIC DNA]</scope>
    <source>
        <strain evidence="14">DCEP-RM93F</strain>
    </source>
</reference>
<evidence type="ECO:0000259" key="12">
    <source>
        <dbReference type="PROSITE" id="PS50174"/>
    </source>
</evidence>
<dbReference type="Pfam" id="PF00076">
    <property type="entry name" value="RRM_1"/>
    <property type="match status" value="1"/>
</dbReference>
<dbReference type="SMART" id="SM00547">
    <property type="entry name" value="ZnF_RBZ"/>
    <property type="match status" value="1"/>
</dbReference>
<evidence type="ECO:0000256" key="1">
    <source>
        <dbReference type="ARBA" id="ARBA00004123"/>
    </source>
</evidence>
<dbReference type="Gene3D" id="4.10.1060.10">
    <property type="entry name" value="Zinc finger, RanBP2-type"/>
    <property type="match status" value="1"/>
</dbReference>
<proteinExistence type="predicted"/>
<dbReference type="GO" id="GO:0008270">
    <property type="term" value="F:zinc ion binding"/>
    <property type="evidence" value="ECO:0007669"/>
    <property type="project" value="UniProtKB-KW"/>
</dbReference>
<evidence type="ECO:0000256" key="2">
    <source>
        <dbReference type="ARBA" id="ARBA00022723"/>
    </source>
</evidence>
<feature type="domain" description="RanBP2-type" evidence="13">
    <location>
        <begin position="205"/>
        <end position="234"/>
    </location>
</feature>
<evidence type="ECO:0000259" key="13">
    <source>
        <dbReference type="PROSITE" id="PS50199"/>
    </source>
</evidence>
<organism evidence="14">
    <name type="scientific">Trichuris suis</name>
    <name type="common">pig whipworm</name>
    <dbReference type="NCBI Taxonomy" id="68888"/>
    <lineage>
        <taxon>Eukaryota</taxon>
        <taxon>Metazoa</taxon>
        <taxon>Ecdysozoa</taxon>
        <taxon>Nematoda</taxon>
        <taxon>Enoplea</taxon>
        <taxon>Dorylaimia</taxon>
        <taxon>Trichinellida</taxon>
        <taxon>Trichuridae</taxon>
        <taxon>Trichuris</taxon>
    </lineage>
</organism>
<dbReference type="SUPFAM" id="SSF90209">
    <property type="entry name" value="Ran binding protein zinc finger-like"/>
    <property type="match status" value="1"/>
</dbReference>
<dbReference type="InterPro" id="IPR001876">
    <property type="entry name" value="Znf_RanBP2"/>
</dbReference>
<feature type="region of interest" description="Disordered" evidence="10">
    <location>
        <begin position="549"/>
        <end position="575"/>
    </location>
</feature>
<evidence type="ECO:0000256" key="4">
    <source>
        <dbReference type="ARBA" id="ARBA00022771"/>
    </source>
</evidence>
<feature type="region of interest" description="Disordered" evidence="10">
    <location>
        <begin position="383"/>
        <end position="422"/>
    </location>
</feature>
<dbReference type="InterPro" id="IPR012677">
    <property type="entry name" value="Nucleotide-bd_a/b_plait_sf"/>
</dbReference>
<dbReference type="SMART" id="SM00360">
    <property type="entry name" value="RRM"/>
    <property type="match status" value="2"/>
</dbReference>
<evidence type="ECO:0000256" key="7">
    <source>
        <dbReference type="ARBA" id="ARBA00023242"/>
    </source>
</evidence>
<dbReference type="EMBL" id="KL367504">
    <property type="protein sequence ID" value="KFD68542.1"/>
    <property type="molecule type" value="Genomic_DNA"/>
</dbReference>
<evidence type="ECO:0000259" key="11">
    <source>
        <dbReference type="PROSITE" id="PS50102"/>
    </source>
</evidence>
<dbReference type="InterPro" id="IPR035979">
    <property type="entry name" value="RBD_domain_sf"/>
</dbReference>
<dbReference type="PROSITE" id="PS50174">
    <property type="entry name" value="G_PATCH"/>
    <property type="match status" value="1"/>
</dbReference>
<dbReference type="Gene3D" id="3.30.70.330">
    <property type="match status" value="2"/>
</dbReference>
<feature type="region of interest" description="Disordered" evidence="10">
    <location>
        <begin position="1"/>
        <end position="75"/>
    </location>
</feature>
<keyword evidence="4 9" id="KW-0863">Zinc-finger</keyword>
<feature type="compositionally biased region" description="Polar residues" evidence="10">
    <location>
        <begin position="395"/>
        <end position="422"/>
    </location>
</feature>
<dbReference type="PROSITE" id="PS50102">
    <property type="entry name" value="RRM"/>
    <property type="match status" value="2"/>
</dbReference>
<evidence type="ECO:0000256" key="8">
    <source>
        <dbReference type="PROSITE-ProRule" id="PRU00176"/>
    </source>
</evidence>
<dbReference type="PROSITE" id="PS01358">
    <property type="entry name" value="ZF_RANBP2_1"/>
    <property type="match status" value="1"/>
</dbReference>
<dbReference type="SMART" id="SM00443">
    <property type="entry name" value="G_patch"/>
    <property type="match status" value="1"/>
</dbReference>
<gene>
    <name evidence="14" type="ORF">M514_08311</name>
</gene>
<dbReference type="Pfam" id="PF01585">
    <property type="entry name" value="G-patch"/>
    <property type="match status" value="1"/>
</dbReference>
<dbReference type="PANTHER" id="PTHR13948">
    <property type="entry name" value="RNA-BINDING PROTEIN"/>
    <property type="match status" value="1"/>
</dbReference>
<dbReference type="GO" id="GO:0000398">
    <property type="term" value="P:mRNA splicing, via spliceosome"/>
    <property type="evidence" value="ECO:0007669"/>
    <property type="project" value="TreeGrafter"/>
</dbReference>
<accession>A0A085NGE6</accession>
<dbReference type="AlphaFoldDB" id="A0A085NGE6"/>
<dbReference type="InterPro" id="IPR036443">
    <property type="entry name" value="Znf_RanBP2_sf"/>
</dbReference>
<dbReference type="GO" id="GO:0003723">
    <property type="term" value="F:RNA binding"/>
    <property type="evidence" value="ECO:0007669"/>
    <property type="project" value="UniProtKB-UniRule"/>
</dbReference>
<keyword evidence="6 8" id="KW-0694">RNA-binding</keyword>
<evidence type="ECO:0000256" key="3">
    <source>
        <dbReference type="ARBA" id="ARBA00022737"/>
    </source>
</evidence>
<protein>
    <recommendedName>
        <fullName evidence="15">RNA-binding protein 5</fullName>
    </recommendedName>
</protein>
<evidence type="ECO:0000256" key="6">
    <source>
        <dbReference type="ARBA" id="ARBA00022884"/>
    </source>
</evidence>
<evidence type="ECO:0008006" key="15">
    <source>
        <dbReference type="Google" id="ProtNLM"/>
    </source>
</evidence>
<evidence type="ECO:0000256" key="10">
    <source>
        <dbReference type="SAM" id="MobiDB-lite"/>
    </source>
</evidence>
<feature type="compositionally biased region" description="Basic and acidic residues" evidence="10">
    <location>
        <begin position="1"/>
        <end position="16"/>
    </location>
</feature>
<evidence type="ECO:0000256" key="5">
    <source>
        <dbReference type="ARBA" id="ARBA00022833"/>
    </source>
</evidence>
<feature type="domain" description="RRM" evidence="11">
    <location>
        <begin position="109"/>
        <end position="190"/>
    </location>
</feature>